<dbReference type="Proteomes" id="UP000011713">
    <property type="component" value="Unassembled WGS sequence"/>
</dbReference>
<sequence length="236" mass="25854">MGQHFDQSPSSPQSSSAPLSWDGKCHSCRKLMSRCICFQETDSDVAMDRVSATHVMSDATETRPLWNALRKMHRTSVATRKSKPSCPVPLSSLGNQLNSKYRTKNSAALPPLSVPSPVLSTSSSWPQHVHRRSEARAVPSSRCTKRESSHELPSSCRTKSHKERLQRGSAATSASTSSSCKVVRETKTDFGGVCSIRSTGSTDKHSTNNACHPVEKFYDGPEDEMEPSNGINESWS</sequence>
<evidence type="ECO:0000313" key="2">
    <source>
        <dbReference type="EnsemblProtists" id="HpaP812990"/>
    </source>
</evidence>
<evidence type="ECO:0000256" key="1">
    <source>
        <dbReference type="SAM" id="MobiDB-lite"/>
    </source>
</evidence>
<name>M4C1P0_HYAAE</name>
<feature type="compositionally biased region" description="Low complexity" evidence="1">
    <location>
        <begin position="169"/>
        <end position="179"/>
    </location>
</feature>
<dbReference type="EMBL" id="JH598102">
    <property type="status" value="NOT_ANNOTATED_CDS"/>
    <property type="molecule type" value="Genomic_DNA"/>
</dbReference>
<proteinExistence type="predicted"/>
<dbReference type="eggNOG" id="ENOG502SRX0">
    <property type="taxonomic scope" value="Eukaryota"/>
</dbReference>
<feature type="region of interest" description="Disordered" evidence="1">
    <location>
        <begin position="107"/>
        <end position="236"/>
    </location>
</feature>
<dbReference type="AlphaFoldDB" id="M4C1P0"/>
<reference evidence="2" key="2">
    <citation type="submission" date="2015-06" db="UniProtKB">
        <authorList>
            <consortium name="EnsemblProtists"/>
        </authorList>
    </citation>
    <scope>IDENTIFICATION</scope>
    <source>
        <strain evidence="2">Emoy2</strain>
    </source>
</reference>
<reference evidence="3" key="1">
    <citation type="journal article" date="2010" name="Science">
        <title>Signatures of adaptation to obligate biotrophy in the Hyaloperonospora arabidopsidis genome.</title>
        <authorList>
            <person name="Baxter L."/>
            <person name="Tripathy S."/>
            <person name="Ishaque N."/>
            <person name="Boot N."/>
            <person name="Cabral A."/>
            <person name="Kemen E."/>
            <person name="Thines M."/>
            <person name="Ah-Fong A."/>
            <person name="Anderson R."/>
            <person name="Badejoko W."/>
            <person name="Bittner-Eddy P."/>
            <person name="Boore J.L."/>
            <person name="Chibucos M.C."/>
            <person name="Coates M."/>
            <person name="Dehal P."/>
            <person name="Delehaunty K."/>
            <person name="Dong S."/>
            <person name="Downton P."/>
            <person name="Dumas B."/>
            <person name="Fabro G."/>
            <person name="Fronick C."/>
            <person name="Fuerstenberg S.I."/>
            <person name="Fulton L."/>
            <person name="Gaulin E."/>
            <person name="Govers F."/>
            <person name="Hughes L."/>
            <person name="Humphray S."/>
            <person name="Jiang R.H."/>
            <person name="Judelson H."/>
            <person name="Kamoun S."/>
            <person name="Kyung K."/>
            <person name="Meijer H."/>
            <person name="Minx P."/>
            <person name="Morris P."/>
            <person name="Nelson J."/>
            <person name="Phuntumart V."/>
            <person name="Qutob D."/>
            <person name="Rehmany A."/>
            <person name="Rougon-Cardoso A."/>
            <person name="Ryden P."/>
            <person name="Torto-Alalibo T."/>
            <person name="Studholme D."/>
            <person name="Wang Y."/>
            <person name="Win J."/>
            <person name="Wood J."/>
            <person name="Clifton S.W."/>
            <person name="Rogers J."/>
            <person name="Van den Ackerveken G."/>
            <person name="Jones J.D."/>
            <person name="McDowell J.M."/>
            <person name="Beynon J."/>
            <person name="Tyler B.M."/>
        </authorList>
    </citation>
    <scope>NUCLEOTIDE SEQUENCE [LARGE SCALE GENOMIC DNA]</scope>
    <source>
        <strain evidence="3">Emoy2</strain>
    </source>
</reference>
<dbReference type="VEuPathDB" id="FungiDB:HpaG812990"/>
<dbReference type="HOGENOM" id="CLU_102746_0_0_1"/>
<dbReference type="InParanoid" id="M4C1P0"/>
<accession>M4C1P0</accession>
<feature type="region of interest" description="Disordered" evidence="1">
    <location>
        <begin position="1"/>
        <end position="21"/>
    </location>
</feature>
<keyword evidence="3" id="KW-1185">Reference proteome</keyword>
<evidence type="ECO:0000313" key="3">
    <source>
        <dbReference type="Proteomes" id="UP000011713"/>
    </source>
</evidence>
<protein>
    <submittedName>
        <fullName evidence="2">Uncharacterized protein</fullName>
    </submittedName>
</protein>
<feature type="compositionally biased region" description="Low complexity" evidence="1">
    <location>
        <begin position="107"/>
        <end position="124"/>
    </location>
</feature>
<feature type="compositionally biased region" description="Low complexity" evidence="1">
    <location>
        <begin position="7"/>
        <end position="16"/>
    </location>
</feature>
<dbReference type="OMA" id="LMSRCIC"/>
<organism evidence="2 3">
    <name type="scientific">Hyaloperonospora arabidopsidis (strain Emoy2)</name>
    <name type="common">Downy mildew agent</name>
    <name type="synonym">Peronospora arabidopsidis</name>
    <dbReference type="NCBI Taxonomy" id="559515"/>
    <lineage>
        <taxon>Eukaryota</taxon>
        <taxon>Sar</taxon>
        <taxon>Stramenopiles</taxon>
        <taxon>Oomycota</taxon>
        <taxon>Peronosporomycetes</taxon>
        <taxon>Peronosporales</taxon>
        <taxon>Peronosporaceae</taxon>
        <taxon>Hyaloperonospora</taxon>
    </lineage>
</organism>
<dbReference type="EnsemblProtists" id="HpaT812990">
    <property type="protein sequence ID" value="HpaP812990"/>
    <property type="gene ID" value="HpaG812990"/>
</dbReference>